<evidence type="ECO:0000313" key="2">
    <source>
        <dbReference type="EMBL" id="KAG5606406.1"/>
    </source>
</evidence>
<reference evidence="2 3" key="1">
    <citation type="submission" date="2020-09" db="EMBL/GenBank/DDBJ databases">
        <title>De no assembly of potato wild relative species, Solanum commersonii.</title>
        <authorList>
            <person name="Cho K."/>
        </authorList>
    </citation>
    <scope>NUCLEOTIDE SEQUENCE [LARGE SCALE GENOMIC DNA]</scope>
    <source>
        <strain evidence="2">LZ3.2</strain>
        <tissue evidence="2">Leaf</tissue>
    </source>
</reference>
<feature type="region of interest" description="Disordered" evidence="1">
    <location>
        <begin position="1"/>
        <end position="28"/>
    </location>
</feature>
<comment type="caution">
    <text evidence="2">The sequence shown here is derived from an EMBL/GenBank/DDBJ whole genome shotgun (WGS) entry which is preliminary data.</text>
</comment>
<dbReference type="EMBL" id="JACXVP010000005">
    <property type="protein sequence ID" value="KAG5606406.1"/>
    <property type="molecule type" value="Genomic_DNA"/>
</dbReference>
<accession>A0A9J5Z5V8</accession>
<protein>
    <submittedName>
        <fullName evidence="2">Uncharacterized protein</fullName>
    </submittedName>
</protein>
<organism evidence="2 3">
    <name type="scientific">Solanum commersonii</name>
    <name type="common">Commerson's wild potato</name>
    <name type="synonym">Commerson's nightshade</name>
    <dbReference type="NCBI Taxonomy" id="4109"/>
    <lineage>
        <taxon>Eukaryota</taxon>
        <taxon>Viridiplantae</taxon>
        <taxon>Streptophyta</taxon>
        <taxon>Embryophyta</taxon>
        <taxon>Tracheophyta</taxon>
        <taxon>Spermatophyta</taxon>
        <taxon>Magnoliopsida</taxon>
        <taxon>eudicotyledons</taxon>
        <taxon>Gunneridae</taxon>
        <taxon>Pentapetalae</taxon>
        <taxon>asterids</taxon>
        <taxon>lamiids</taxon>
        <taxon>Solanales</taxon>
        <taxon>Solanaceae</taxon>
        <taxon>Solanoideae</taxon>
        <taxon>Solaneae</taxon>
        <taxon>Solanum</taxon>
    </lineage>
</organism>
<gene>
    <name evidence="2" type="ORF">H5410_027898</name>
</gene>
<dbReference type="OrthoDB" id="1704342at2759"/>
<evidence type="ECO:0000313" key="3">
    <source>
        <dbReference type="Proteomes" id="UP000824120"/>
    </source>
</evidence>
<name>A0A9J5Z5V8_SOLCO</name>
<dbReference type="Proteomes" id="UP000824120">
    <property type="component" value="Chromosome 5"/>
</dbReference>
<proteinExistence type="predicted"/>
<sequence>MSKRKNNRGGGSSSNSKNLPPPRFRINTNDYTHVDEASFTRDSQPIEFNSENEVDHETLNRCFANFEEELDEKVEINEEEDETPTPSSPATELLEQDEVPSLPTFSKIAYIRELYNPDYEGIPRSTIKSDLFKYQKEYCHFLRCLFVYYDDRLSITSAMGRNPNGNDYFTITVHWIDHEWNMQK</sequence>
<evidence type="ECO:0000256" key="1">
    <source>
        <dbReference type="SAM" id="MobiDB-lite"/>
    </source>
</evidence>
<keyword evidence="3" id="KW-1185">Reference proteome</keyword>
<dbReference type="AlphaFoldDB" id="A0A9J5Z5V8"/>